<dbReference type="SUPFAM" id="SSF81411">
    <property type="entry name" value="Mitochondrial cytochrome c oxidase subunit VIa"/>
    <property type="match status" value="1"/>
</dbReference>
<evidence type="ECO:0000256" key="7">
    <source>
        <dbReference type="SAM" id="MobiDB-lite"/>
    </source>
</evidence>
<dbReference type="PANTHER" id="PTHR11504">
    <property type="entry name" value="CYTOCHROME C OXIDASE POLYPEPTIDE VIA"/>
    <property type="match status" value="1"/>
</dbReference>
<comment type="similarity">
    <text evidence="6">Belongs to the cytochrome c oxidase subunit 6A family.</text>
</comment>
<protein>
    <submittedName>
        <fullName evidence="9">GH15371</fullName>
    </submittedName>
</protein>
<feature type="region of interest" description="Disordered" evidence="7">
    <location>
        <begin position="77"/>
        <end position="104"/>
    </location>
</feature>
<feature type="region of interest" description="Disordered" evidence="7">
    <location>
        <begin position="226"/>
        <end position="323"/>
    </location>
</feature>
<name>B4J386_DROGR</name>
<dbReference type="Gene3D" id="4.10.95.10">
    <property type="entry name" value="Cytochrome c oxidase, subunit VIa"/>
    <property type="match status" value="1"/>
</dbReference>
<dbReference type="InParanoid" id="B4J386"/>
<dbReference type="InterPro" id="IPR001349">
    <property type="entry name" value="Cyt_c_oxidase_su6a"/>
</dbReference>
<evidence type="ECO:0000256" key="3">
    <source>
        <dbReference type="ARBA" id="ARBA00022946"/>
    </source>
</evidence>
<dbReference type="OrthoDB" id="5947505at2759"/>
<dbReference type="PANTHER" id="PTHR11504:SF0">
    <property type="entry name" value="CYTOCHROME C OXIDASE SUBUNIT"/>
    <property type="match status" value="1"/>
</dbReference>
<dbReference type="InterPro" id="IPR036418">
    <property type="entry name" value="Cyt_c_oxidase_su6a_sf"/>
</dbReference>
<keyword evidence="4" id="KW-0496">Mitochondrion</keyword>
<evidence type="ECO:0000313" key="9">
    <source>
        <dbReference type="EMBL" id="EDV96157.1"/>
    </source>
</evidence>
<keyword evidence="3" id="KW-0809">Transit peptide</keyword>
<dbReference type="EMBL" id="CH916366">
    <property type="protein sequence ID" value="EDV96157.1"/>
    <property type="molecule type" value="Genomic_DNA"/>
</dbReference>
<sequence>MALEVKAAPDCKKKEAAEGTKAKPDCKKKEAPESKQNDEMVIRGGSQCKKPTPPKPPLQDAQKALCEKLILKREELNKSKGCQKGNKESGGGSKDPCTPCPRPAPSFKDSKKWKNITLMGVLPIVAILTILVFTTRGEGERPEFKAYPHMYQRTKPFFWGDGNHSRFHNSYWNALPPDGYEDEIDVEAAGKTPETAKEQEQRLKEFSTVHKEWKKMNDKRVAEAKKAAAAAEKEAKKQQAQAEKEQKRQQAEAEKEAKKQQAEAEKEIKKQQAEVDKEAKRLAAEAKKQQAEAEKEEKRIRAESEKELKRQEEEAKKAARAKG</sequence>
<accession>B4J386</accession>
<feature type="region of interest" description="Disordered" evidence="7">
    <location>
        <begin position="1"/>
        <end position="64"/>
    </location>
</feature>
<dbReference type="SMR" id="B4J386"/>
<dbReference type="HOGENOM" id="CLU_077787_0_0_1"/>
<evidence type="ECO:0000256" key="1">
    <source>
        <dbReference type="ARBA" id="ARBA00004273"/>
    </source>
</evidence>
<comment type="subcellular location">
    <subcellularLocation>
        <location evidence="1">Mitochondrion inner membrane</location>
    </subcellularLocation>
</comment>
<organism evidence="10">
    <name type="scientific">Drosophila grimshawi</name>
    <name type="common">Hawaiian fruit fly</name>
    <name type="synonym">Idiomyia grimshawi</name>
    <dbReference type="NCBI Taxonomy" id="7222"/>
    <lineage>
        <taxon>Eukaryota</taxon>
        <taxon>Metazoa</taxon>
        <taxon>Ecdysozoa</taxon>
        <taxon>Arthropoda</taxon>
        <taxon>Hexapoda</taxon>
        <taxon>Insecta</taxon>
        <taxon>Pterygota</taxon>
        <taxon>Neoptera</taxon>
        <taxon>Endopterygota</taxon>
        <taxon>Diptera</taxon>
        <taxon>Brachycera</taxon>
        <taxon>Muscomorpha</taxon>
        <taxon>Ephydroidea</taxon>
        <taxon>Drosophilidae</taxon>
        <taxon>Drosophila</taxon>
        <taxon>Hawaiian Drosophila</taxon>
    </lineage>
</organism>
<feature type="compositionally biased region" description="Basic and acidic residues" evidence="7">
    <location>
        <begin position="7"/>
        <end position="41"/>
    </location>
</feature>
<proteinExistence type="inferred from homology"/>
<evidence type="ECO:0000256" key="8">
    <source>
        <dbReference type="SAM" id="Phobius"/>
    </source>
</evidence>
<evidence type="ECO:0000313" key="10">
    <source>
        <dbReference type="Proteomes" id="UP000001070"/>
    </source>
</evidence>
<evidence type="ECO:0000256" key="5">
    <source>
        <dbReference type="ARBA" id="ARBA00023136"/>
    </source>
</evidence>
<dbReference type="PhylomeDB" id="B4J386"/>
<keyword evidence="10" id="KW-1185">Reference proteome</keyword>
<dbReference type="FunCoup" id="B4J386">
    <property type="interactions" value="131"/>
</dbReference>
<evidence type="ECO:0000256" key="2">
    <source>
        <dbReference type="ARBA" id="ARBA00022792"/>
    </source>
</evidence>
<keyword evidence="8" id="KW-0812">Transmembrane</keyword>
<dbReference type="GO" id="GO:0005743">
    <property type="term" value="C:mitochondrial inner membrane"/>
    <property type="evidence" value="ECO:0007669"/>
    <property type="project" value="UniProtKB-SubCell"/>
</dbReference>
<dbReference type="GO" id="GO:0030234">
    <property type="term" value="F:enzyme regulator activity"/>
    <property type="evidence" value="ECO:0007669"/>
    <property type="project" value="TreeGrafter"/>
</dbReference>
<dbReference type="STRING" id="7222.B4J386"/>
<feature type="compositionally biased region" description="Basic and acidic residues" evidence="7">
    <location>
        <begin position="226"/>
        <end position="317"/>
    </location>
</feature>
<keyword evidence="5 8" id="KW-0472">Membrane</keyword>
<dbReference type="Proteomes" id="UP000001070">
    <property type="component" value="Unassembled WGS sequence"/>
</dbReference>
<gene>
    <name evidence="9" type="primary">Dgri\GH15371</name>
    <name evidence="9" type="ORF">Dgri_GH15371</name>
</gene>
<keyword evidence="8" id="KW-1133">Transmembrane helix</keyword>
<keyword evidence="2" id="KW-0999">Mitochondrion inner membrane</keyword>
<feature type="transmembrane region" description="Helical" evidence="8">
    <location>
        <begin position="116"/>
        <end position="134"/>
    </location>
</feature>
<dbReference type="eggNOG" id="KOG3469">
    <property type="taxonomic scope" value="Eukaryota"/>
</dbReference>
<dbReference type="AlphaFoldDB" id="B4J386"/>
<dbReference type="OMA" id="KDWQKNG"/>
<dbReference type="Pfam" id="PF02046">
    <property type="entry name" value="COX6A"/>
    <property type="match status" value="1"/>
</dbReference>
<dbReference type="KEGG" id="dgr:6557473"/>
<evidence type="ECO:0000256" key="6">
    <source>
        <dbReference type="RuleBase" id="RU004396"/>
    </source>
</evidence>
<dbReference type="GO" id="GO:0006123">
    <property type="term" value="P:mitochondrial electron transport, cytochrome c to oxygen"/>
    <property type="evidence" value="ECO:0007669"/>
    <property type="project" value="TreeGrafter"/>
</dbReference>
<evidence type="ECO:0000256" key="4">
    <source>
        <dbReference type="ARBA" id="ARBA00023128"/>
    </source>
</evidence>
<reference evidence="9 10" key="1">
    <citation type="journal article" date="2007" name="Nature">
        <title>Evolution of genes and genomes on the Drosophila phylogeny.</title>
        <authorList>
            <consortium name="Drosophila 12 Genomes Consortium"/>
            <person name="Clark A.G."/>
            <person name="Eisen M.B."/>
            <person name="Smith D.R."/>
            <person name="Bergman C.M."/>
            <person name="Oliver B."/>
            <person name="Markow T.A."/>
            <person name="Kaufman T.C."/>
            <person name="Kellis M."/>
            <person name="Gelbart W."/>
            <person name="Iyer V.N."/>
            <person name="Pollard D.A."/>
            <person name="Sackton T.B."/>
            <person name="Larracuente A.M."/>
            <person name="Singh N.D."/>
            <person name="Abad J.P."/>
            <person name="Abt D.N."/>
            <person name="Adryan B."/>
            <person name="Aguade M."/>
            <person name="Akashi H."/>
            <person name="Anderson W.W."/>
            <person name="Aquadro C.F."/>
            <person name="Ardell D.H."/>
            <person name="Arguello R."/>
            <person name="Artieri C.G."/>
            <person name="Barbash D.A."/>
            <person name="Barker D."/>
            <person name="Barsanti P."/>
            <person name="Batterham P."/>
            <person name="Batzoglou S."/>
            <person name="Begun D."/>
            <person name="Bhutkar A."/>
            <person name="Blanco E."/>
            <person name="Bosak S.A."/>
            <person name="Bradley R.K."/>
            <person name="Brand A.D."/>
            <person name="Brent M.R."/>
            <person name="Brooks A.N."/>
            <person name="Brown R.H."/>
            <person name="Butlin R.K."/>
            <person name="Caggese C."/>
            <person name="Calvi B.R."/>
            <person name="Bernardo de Carvalho A."/>
            <person name="Caspi A."/>
            <person name="Castrezana S."/>
            <person name="Celniker S.E."/>
            <person name="Chang J.L."/>
            <person name="Chapple C."/>
            <person name="Chatterji S."/>
            <person name="Chinwalla A."/>
            <person name="Civetta A."/>
            <person name="Clifton S.W."/>
            <person name="Comeron J.M."/>
            <person name="Costello J.C."/>
            <person name="Coyne J.A."/>
            <person name="Daub J."/>
            <person name="David R.G."/>
            <person name="Delcher A.L."/>
            <person name="Delehaunty K."/>
            <person name="Do C.B."/>
            <person name="Ebling H."/>
            <person name="Edwards K."/>
            <person name="Eickbush T."/>
            <person name="Evans J.D."/>
            <person name="Filipski A."/>
            <person name="Findeiss S."/>
            <person name="Freyhult E."/>
            <person name="Fulton L."/>
            <person name="Fulton R."/>
            <person name="Garcia A.C."/>
            <person name="Gardiner A."/>
            <person name="Garfield D.A."/>
            <person name="Garvin B.E."/>
            <person name="Gibson G."/>
            <person name="Gilbert D."/>
            <person name="Gnerre S."/>
            <person name="Godfrey J."/>
            <person name="Good R."/>
            <person name="Gotea V."/>
            <person name="Gravely B."/>
            <person name="Greenberg A.J."/>
            <person name="Griffiths-Jones S."/>
            <person name="Gross S."/>
            <person name="Guigo R."/>
            <person name="Gustafson E.A."/>
            <person name="Haerty W."/>
            <person name="Hahn M.W."/>
            <person name="Halligan D.L."/>
            <person name="Halpern A.L."/>
            <person name="Halter G.M."/>
            <person name="Han M.V."/>
            <person name="Heger A."/>
            <person name="Hillier L."/>
            <person name="Hinrichs A.S."/>
            <person name="Holmes I."/>
            <person name="Hoskins R.A."/>
            <person name="Hubisz M.J."/>
            <person name="Hultmark D."/>
            <person name="Huntley M.A."/>
            <person name="Jaffe D.B."/>
            <person name="Jagadeeshan S."/>
            <person name="Jeck W.R."/>
            <person name="Johnson J."/>
            <person name="Jones C.D."/>
            <person name="Jordan W.C."/>
            <person name="Karpen G.H."/>
            <person name="Kataoka E."/>
            <person name="Keightley P.D."/>
            <person name="Kheradpour P."/>
            <person name="Kirkness E.F."/>
            <person name="Koerich L.B."/>
            <person name="Kristiansen K."/>
            <person name="Kudrna D."/>
            <person name="Kulathinal R.J."/>
            <person name="Kumar S."/>
            <person name="Kwok R."/>
            <person name="Lander E."/>
            <person name="Langley C.H."/>
            <person name="Lapoint R."/>
            <person name="Lazzaro B.P."/>
            <person name="Lee S.J."/>
            <person name="Levesque L."/>
            <person name="Li R."/>
            <person name="Lin C.F."/>
            <person name="Lin M.F."/>
            <person name="Lindblad-Toh K."/>
            <person name="Llopart A."/>
            <person name="Long M."/>
            <person name="Low L."/>
            <person name="Lozovsky E."/>
            <person name="Lu J."/>
            <person name="Luo M."/>
            <person name="Machado C.A."/>
            <person name="Makalowski W."/>
            <person name="Marzo M."/>
            <person name="Matsuda M."/>
            <person name="Matzkin L."/>
            <person name="McAllister B."/>
            <person name="McBride C.S."/>
            <person name="McKernan B."/>
            <person name="McKernan K."/>
            <person name="Mendez-Lago M."/>
            <person name="Minx P."/>
            <person name="Mollenhauer M.U."/>
            <person name="Montooth K."/>
            <person name="Mount S.M."/>
            <person name="Mu X."/>
            <person name="Myers E."/>
            <person name="Negre B."/>
            <person name="Newfeld S."/>
            <person name="Nielsen R."/>
            <person name="Noor M.A."/>
            <person name="O'Grady P."/>
            <person name="Pachter L."/>
            <person name="Papaceit M."/>
            <person name="Parisi M.J."/>
            <person name="Parisi M."/>
            <person name="Parts L."/>
            <person name="Pedersen J.S."/>
            <person name="Pesole G."/>
            <person name="Phillippy A.M."/>
            <person name="Ponting C.P."/>
            <person name="Pop M."/>
            <person name="Porcelli D."/>
            <person name="Powell J.R."/>
            <person name="Prohaska S."/>
            <person name="Pruitt K."/>
            <person name="Puig M."/>
            <person name="Quesneville H."/>
            <person name="Ram K.R."/>
            <person name="Rand D."/>
            <person name="Rasmussen M.D."/>
            <person name="Reed L.K."/>
            <person name="Reenan R."/>
            <person name="Reily A."/>
            <person name="Remington K.A."/>
            <person name="Rieger T.T."/>
            <person name="Ritchie M.G."/>
            <person name="Robin C."/>
            <person name="Rogers Y.H."/>
            <person name="Rohde C."/>
            <person name="Rozas J."/>
            <person name="Rubenfield M.J."/>
            <person name="Ruiz A."/>
            <person name="Russo S."/>
            <person name="Salzberg S.L."/>
            <person name="Sanchez-Gracia A."/>
            <person name="Saranga D.J."/>
            <person name="Sato H."/>
            <person name="Schaeffer S.W."/>
            <person name="Schatz M.C."/>
            <person name="Schlenke T."/>
            <person name="Schwartz R."/>
            <person name="Segarra C."/>
            <person name="Singh R.S."/>
            <person name="Sirot L."/>
            <person name="Sirota M."/>
            <person name="Sisneros N.B."/>
            <person name="Smith C.D."/>
            <person name="Smith T.F."/>
            <person name="Spieth J."/>
            <person name="Stage D.E."/>
            <person name="Stark A."/>
            <person name="Stephan W."/>
            <person name="Strausberg R.L."/>
            <person name="Strempel S."/>
            <person name="Sturgill D."/>
            <person name="Sutton G."/>
            <person name="Sutton G.G."/>
            <person name="Tao W."/>
            <person name="Teichmann S."/>
            <person name="Tobari Y.N."/>
            <person name="Tomimura Y."/>
            <person name="Tsolas J.M."/>
            <person name="Valente V.L."/>
            <person name="Venter E."/>
            <person name="Venter J.C."/>
            <person name="Vicario S."/>
            <person name="Vieira F.G."/>
            <person name="Vilella A.J."/>
            <person name="Villasante A."/>
            <person name="Walenz B."/>
            <person name="Wang J."/>
            <person name="Wasserman M."/>
            <person name="Watts T."/>
            <person name="Wilson D."/>
            <person name="Wilson R.K."/>
            <person name="Wing R.A."/>
            <person name="Wolfner M.F."/>
            <person name="Wong A."/>
            <person name="Wong G.K."/>
            <person name="Wu C.I."/>
            <person name="Wu G."/>
            <person name="Yamamoto D."/>
            <person name="Yang H.P."/>
            <person name="Yang S.P."/>
            <person name="Yorke J.A."/>
            <person name="Yoshida K."/>
            <person name="Zdobnov E."/>
            <person name="Zhang P."/>
            <person name="Zhang Y."/>
            <person name="Zimin A.V."/>
            <person name="Baldwin J."/>
            <person name="Abdouelleil A."/>
            <person name="Abdulkadir J."/>
            <person name="Abebe A."/>
            <person name="Abera B."/>
            <person name="Abreu J."/>
            <person name="Acer S.C."/>
            <person name="Aftuck L."/>
            <person name="Alexander A."/>
            <person name="An P."/>
            <person name="Anderson E."/>
            <person name="Anderson S."/>
            <person name="Arachi H."/>
            <person name="Azer M."/>
            <person name="Bachantsang P."/>
            <person name="Barry A."/>
            <person name="Bayul T."/>
            <person name="Berlin A."/>
            <person name="Bessette D."/>
            <person name="Bloom T."/>
            <person name="Blye J."/>
            <person name="Boguslavskiy L."/>
            <person name="Bonnet C."/>
            <person name="Boukhgalter B."/>
            <person name="Bourzgui I."/>
            <person name="Brown A."/>
            <person name="Cahill P."/>
            <person name="Channer S."/>
            <person name="Cheshatsang Y."/>
            <person name="Chuda L."/>
            <person name="Citroen M."/>
            <person name="Collymore A."/>
            <person name="Cooke P."/>
            <person name="Costello M."/>
            <person name="D'Aco K."/>
            <person name="Daza R."/>
            <person name="De Haan G."/>
            <person name="DeGray S."/>
            <person name="DeMaso C."/>
            <person name="Dhargay N."/>
            <person name="Dooley K."/>
            <person name="Dooley E."/>
            <person name="Doricent M."/>
            <person name="Dorje P."/>
            <person name="Dorjee K."/>
            <person name="Dupes A."/>
            <person name="Elong R."/>
            <person name="Falk J."/>
            <person name="Farina A."/>
            <person name="Faro S."/>
            <person name="Ferguson D."/>
            <person name="Fisher S."/>
            <person name="Foley C.D."/>
            <person name="Franke A."/>
            <person name="Friedrich D."/>
            <person name="Gadbois L."/>
            <person name="Gearin G."/>
            <person name="Gearin C.R."/>
            <person name="Giannoukos G."/>
            <person name="Goode T."/>
            <person name="Graham J."/>
            <person name="Grandbois E."/>
            <person name="Grewal S."/>
            <person name="Gyaltsen K."/>
            <person name="Hafez N."/>
            <person name="Hagos B."/>
            <person name="Hall J."/>
            <person name="Henson C."/>
            <person name="Hollinger A."/>
            <person name="Honan T."/>
            <person name="Huard M.D."/>
            <person name="Hughes L."/>
            <person name="Hurhula B."/>
            <person name="Husby M.E."/>
            <person name="Kamat A."/>
            <person name="Kanga B."/>
            <person name="Kashin S."/>
            <person name="Khazanovich D."/>
            <person name="Kisner P."/>
            <person name="Lance K."/>
            <person name="Lara M."/>
            <person name="Lee W."/>
            <person name="Lennon N."/>
            <person name="Letendre F."/>
            <person name="LeVine R."/>
            <person name="Lipovsky A."/>
            <person name="Liu X."/>
            <person name="Liu J."/>
            <person name="Liu S."/>
            <person name="Lokyitsang T."/>
            <person name="Lokyitsang Y."/>
            <person name="Lubonja R."/>
            <person name="Lui A."/>
            <person name="MacDonald P."/>
            <person name="Magnisalis V."/>
            <person name="Maru K."/>
            <person name="Matthews C."/>
            <person name="McCusker W."/>
            <person name="McDonough S."/>
            <person name="Mehta T."/>
            <person name="Meldrim J."/>
            <person name="Meneus L."/>
            <person name="Mihai O."/>
            <person name="Mihalev A."/>
            <person name="Mihova T."/>
            <person name="Mittelman R."/>
            <person name="Mlenga V."/>
            <person name="Montmayeur A."/>
            <person name="Mulrain L."/>
            <person name="Navidi A."/>
            <person name="Naylor J."/>
            <person name="Negash T."/>
            <person name="Nguyen T."/>
            <person name="Nguyen N."/>
            <person name="Nicol R."/>
            <person name="Norbu C."/>
            <person name="Norbu N."/>
            <person name="Novod N."/>
            <person name="O'Neill B."/>
            <person name="Osman S."/>
            <person name="Markiewicz E."/>
            <person name="Oyono O.L."/>
            <person name="Patti C."/>
            <person name="Phunkhang P."/>
            <person name="Pierre F."/>
            <person name="Priest M."/>
            <person name="Raghuraman S."/>
            <person name="Rege F."/>
            <person name="Reyes R."/>
            <person name="Rise C."/>
            <person name="Rogov P."/>
            <person name="Ross K."/>
            <person name="Ryan E."/>
            <person name="Settipalli S."/>
            <person name="Shea T."/>
            <person name="Sherpa N."/>
            <person name="Shi L."/>
            <person name="Shih D."/>
            <person name="Sparrow T."/>
            <person name="Spaulding J."/>
            <person name="Stalker J."/>
            <person name="Stange-Thomann N."/>
            <person name="Stavropoulos S."/>
            <person name="Stone C."/>
            <person name="Strader C."/>
            <person name="Tesfaye S."/>
            <person name="Thomson T."/>
            <person name="Thoulutsang Y."/>
            <person name="Thoulutsang D."/>
            <person name="Topham K."/>
            <person name="Topping I."/>
            <person name="Tsamla T."/>
            <person name="Vassiliev H."/>
            <person name="Vo A."/>
            <person name="Wangchuk T."/>
            <person name="Wangdi T."/>
            <person name="Weiand M."/>
            <person name="Wilkinson J."/>
            <person name="Wilson A."/>
            <person name="Yadav S."/>
            <person name="Young G."/>
            <person name="Yu Q."/>
            <person name="Zembek L."/>
            <person name="Zhong D."/>
            <person name="Zimmer A."/>
            <person name="Zwirko Z."/>
            <person name="Jaffe D.B."/>
            <person name="Alvarez P."/>
            <person name="Brockman W."/>
            <person name="Butler J."/>
            <person name="Chin C."/>
            <person name="Gnerre S."/>
            <person name="Grabherr M."/>
            <person name="Kleber M."/>
            <person name="Mauceli E."/>
            <person name="MacCallum I."/>
        </authorList>
    </citation>
    <scope>NUCLEOTIDE SEQUENCE [LARGE SCALE GENOMIC DNA]</scope>
    <source>
        <strain evidence="10">Tucson 15287-2541.00</strain>
    </source>
</reference>